<dbReference type="RefSeq" id="WP_307392860.1">
    <property type="nucleotide sequence ID" value="NZ_BAAADK010000011.1"/>
</dbReference>
<name>A0ABT9VX83_9BACI</name>
<accession>A0ABT9VX83</accession>
<dbReference type="EMBL" id="JAUSTY010000005">
    <property type="protein sequence ID" value="MDQ0165597.1"/>
    <property type="molecule type" value="Genomic_DNA"/>
</dbReference>
<reference evidence="2 3" key="1">
    <citation type="submission" date="2023-07" db="EMBL/GenBank/DDBJ databases">
        <title>Genomic Encyclopedia of Type Strains, Phase IV (KMG-IV): sequencing the most valuable type-strain genomes for metagenomic binning, comparative biology and taxonomic classification.</title>
        <authorList>
            <person name="Goeker M."/>
        </authorList>
    </citation>
    <scope>NUCLEOTIDE SEQUENCE [LARGE SCALE GENOMIC DNA]</scope>
    <source>
        <strain evidence="2 3">DSM 12751</strain>
    </source>
</reference>
<keyword evidence="3" id="KW-1185">Reference proteome</keyword>
<evidence type="ECO:0000313" key="3">
    <source>
        <dbReference type="Proteomes" id="UP001235840"/>
    </source>
</evidence>
<feature type="transmembrane region" description="Helical" evidence="1">
    <location>
        <begin position="126"/>
        <end position="147"/>
    </location>
</feature>
<gene>
    <name evidence="2" type="ORF">J2S11_001498</name>
</gene>
<evidence type="ECO:0000256" key="1">
    <source>
        <dbReference type="SAM" id="Phobius"/>
    </source>
</evidence>
<evidence type="ECO:0000313" key="2">
    <source>
        <dbReference type="EMBL" id="MDQ0165597.1"/>
    </source>
</evidence>
<comment type="caution">
    <text evidence="2">The sequence shown here is derived from an EMBL/GenBank/DDBJ whole genome shotgun (WGS) entry which is preliminary data.</text>
</comment>
<dbReference type="Proteomes" id="UP001235840">
    <property type="component" value="Unassembled WGS sequence"/>
</dbReference>
<feature type="transmembrane region" description="Helical" evidence="1">
    <location>
        <begin position="6"/>
        <end position="25"/>
    </location>
</feature>
<sequence>MENDKVKLFALVPLAFTLCLFFPFFLRFVEALEWLFISGFIVFWFWVGYETAQVNIGKLKAFILGSWIWSLMFAMYIWMIVIPKDMNSNSFLATLSILYPMLFERVVEGIYVFIYPYNINPYTMIVLAYLLILLIFCFGFYRGILAANTKRNRNNK</sequence>
<protein>
    <submittedName>
        <fullName evidence="2">Uncharacterized protein</fullName>
    </submittedName>
</protein>
<keyword evidence="1" id="KW-1133">Transmembrane helix</keyword>
<keyword evidence="1" id="KW-0472">Membrane</keyword>
<feature type="transmembrane region" description="Helical" evidence="1">
    <location>
        <begin position="32"/>
        <end position="49"/>
    </location>
</feature>
<feature type="transmembrane region" description="Helical" evidence="1">
    <location>
        <begin position="61"/>
        <end position="79"/>
    </location>
</feature>
<keyword evidence="1" id="KW-0812">Transmembrane</keyword>
<organism evidence="2 3">
    <name type="scientific">Caldalkalibacillus horti</name>
    <dbReference type="NCBI Taxonomy" id="77523"/>
    <lineage>
        <taxon>Bacteria</taxon>
        <taxon>Bacillati</taxon>
        <taxon>Bacillota</taxon>
        <taxon>Bacilli</taxon>
        <taxon>Bacillales</taxon>
        <taxon>Bacillaceae</taxon>
        <taxon>Caldalkalibacillus</taxon>
    </lineage>
</organism>
<proteinExistence type="predicted"/>